<protein>
    <submittedName>
        <fullName evidence="7">Carbohydrate ABC transporter substrate-binding protein</fullName>
    </submittedName>
</protein>
<feature type="signal peptide" evidence="6">
    <location>
        <begin position="1"/>
        <end position="24"/>
    </location>
</feature>
<dbReference type="Pfam" id="PF01547">
    <property type="entry name" value="SBP_bac_1"/>
    <property type="match status" value="1"/>
</dbReference>
<dbReference type="Gene3D" id="3.40.190.10">
    <property type="entry name" value="Periplasmic binding protein-like II"/>
    <property type="match status" value="2"/>
</dbReference>
<dbReference type="Proteomes" id="UP000593758">
    <property type="component" value="Chromosome"/>
</dbReference>
<evidence type="ECO:0000256" key="3">
    <source>
        <dbReference type="ARBA" id="ARBA00023136"/>
    </source>
</evidence>
<organism evidence="7 8">
    <name type="scientific">Ruania alkalisoli</name>
    <dbReference type="NCBI Taxonomy" id="2779775"/>
    <lineage>
        <taxon>Bacteria</taxon>
        <taxon>Bacillati</taxon>
        <taxon>Actinomycetota</taxon>
        <taxon>Actinomycetes</taxon>
        <taxon>Micrococcales</taxon>
        <taxon>Ruaniaceae</taxon>
        <taxon>Ruania</taxon>
    </lineage>
</organism>
<keyword evidence="1" id="KW-1003">Cell membrane</keyword>
<evidence type="ECO:0000313" key="8">
    <source>
        <dbReference type="Proteomes" id="UP000593758"/>
    </source>
</evidence>
<evidence type="ECO:0000256" key="5">
    <source>
        <dbReference type="ARBA" id="ARBA00023288"/>
    </source>
</evidence>
<reference evidence="7 8" key="1">
    <citation type="submission" date="2020-10" db="EMBL/GenBank/DDBJ databases">
        <title>Haloactinobacterium sp. RN3S43, a bacterium isolated from saline soil.</title>
        <authorList>
            <person name="Sun J.-Q."/>
        </authorList>
    </citation>
    <scope>NUCLEOTIDE SEQUENCE [LARGE SCALE GENOMIC DNA]</scope>
    <source>
        <strain evidence="7 8">RN3S43</strain>
    </source>
</reference>
<dbReference type="EMBL" id="CP063169">
    <property type="protein sequence ID" value="QOR70775.1"/>
    <property type="molecule type" value="Genomic_DNA"/>
</dbReference>
<evidence type="ECO:0000256" key="1">
    <source>
        <dbReference type="ARBA" id="ARBA00022475"/>
    </source>
</evidence>
<keyword evidence="4" id="KW-0564">Palmitate</keyword>
<dbReference type="AlphaFoldDB" id="A0A7M1STE4"/>
<feature type="chain" id="PRO_5039498953" evidence="6">
    <location>
        <begin position="25"/>
        <end position="434"/>
    </location>
</feature>
<evidence type="ECO:0000256" key="6">
    <source>
        <dbReference type="SAM" id="SignalP"/>
    </source>
</evidence>
<evidence type="ECO:0000256" key="4">
    <source>
        <dbReference type="ARBA" id="ARBA00023139"/>
    </source>
</evidence>
<gene>
    <name evidence="7" type="ORF">IM660_00115</name>
</gene>
<dbReference type="InterPro" id="IPR006059">
    <property type="entry name" value="SBP"/>
</dbReference>
<keyword evidence="2 6" id="KW-0732">Signal</keyword>
<keyword evidence="3" id="KW-0472">Membrane</keyword>
<name>A0A7M1STE4_9MICO</name>
<dbReference type="PANTHER" id="PTHR43649">
    <property type="entry name" value="ARABINOSE-BINDING PROTEIN-RELATED"/>
    <property type="match status" value="1"/>
</dbReference>
<dbReference type="SUPFAM" id="SSF53850">
    <property type="entry name" value="Periplasmic binding protein-like II"/>
    <property type="match status" value="1"/>
</dbReference>
<dbReference type="PROSITE" id="PS51257">
    <property type="entry name" value="PROKAR_LIPOPROTEIN"/>
    <property type="match status" value="1"/>
</dbReference>
<evidence type="ECO:0000256" key="2">
    <source>
        <dbReference type="ARBA" id="ARBA00022729"/>
    </source>
</evidence>
<sequence length="434" mass="46143">MNTTPFRRRTGMVAATAAAALVLAACSGGGSTDGTVEITFLTSAGDLSTATGEALIEAFEAENPDIVVNLDTKPDGTDGDNLVKTRLSTGEMADVFMYNSGSLFQALNPEQNLVEMSDFAFADSLTDDFVSVVSTENGLYGGAYGASLAGGIAYNGAIYDELGLEVPESWDDFMANNEEIAAAGYDPIIQTYGDTWTAQLFVLADFANVNAADPEWAQGYTAHEKFYAEQPALAGFVHHQEAYEAGYFNENYPSATYEDGARMLAEGTGVHYPILTGVMDTIRANHPDAVSDIRFMALPADDPANTSATIWQPSGVYIPQTTEGEEREAAQAFVEFVNSTEACEIFTAQGAPTGPYVNGCELPADVDPLVADVQAYFDSGRTAPALEFLSPIKGPNLSQITVEVGSGIRGAEEAAANYDRDVENQAQQLGLEGW</sequence>
<dbReference type="KEGG" id="halt:IM660_00115"/>
<dbReference type="InterPro" id="IPR050490">
    <property type="entry name" value="Bact_solute-bd_prot1"/>
</dbReference>
<keyword evidence="8" id="KW-1185">Reference proteome</keyword>
<proteinExistence type="predicted"/>
<accession>A0A7M1STE4</accession>
<keyword evidence="5" id="KW-0449">Lipoprotein</keyword>
<evidence type="ECO:0000313" key="7">
    <source>
        <dbReference type="EMBL" id="QOR70775.1"/>
    </source>
</evidence>
<dbReference type="PANTHER" id="PTHR43649:SF33">
    <property type="entry name" value="POLYGALACTURONAN_RHAMNOGALACTURONAN-BINDING PROTEIN YTCQ"/>
    <property type="match status" value="1"/>
</dbReference>